<dbReference type="GO" id="GO:0003682">
    <property type="term" value="F:chromatin binding"/>
    <property type="evidence" value="ECO:0007669"/>
    <property type="project" value="TreeGrafter"/>
</dbReference>
<feature type="compositionally biased region" description="Polar residues" evidence="2">
    <location>
        <begin position="436"/>
        <end position="447"/>
    </location>
</feature>
<dbReference type="EMBL" id="ACVC01000125">
    <property type="protein sequence ID" value="EFO63607.1"/>
    <property type="molecule type" value="Genomic_DNA"/>
</dbReference>
<feature type="compositionally biased region" description="Polar residues" evidence="2">
    <location>
        <begin position="756"/>
        <end position="805"/>
    </location>
</feature>
<dbReference type="AlphaFoldDB" id="E1F1R0"/>
<keyword evidence="1" id="KW-0175">Coiled coil</keyword>
<sequence>MNECPQLPRALSVGHCSRRLLATAIPKLLVAEEGDESSNLTLPVRLLKISPWNDAEWSLIPPIVSNSILEMRNGMQLIYDMFINSISSTRVSTVTHSQVAARLDAYHLDFGKRISTLEMKLNMDQLKHSDTLKRLDKQQKEIAQHADSMTEKLNAQFERIKLLVDSALGKFNPPTDVELDAIALRLSSNSVLLNALQDVQTEHSAASFQATQELNNRLEDVEEQLNLYKKNTQELVEIIANNERHFKQYQARIGDRLRLLDELPSKLEDLENMHQMSLKQTCNKEQQSQTEQATQDMKDALATVKKELSELRTSLTSITLFNERAHLHFHDTQSFTTPSALPIVPDFKASSSKPKSPLVPHGHTVIESFSRDSVTDNPITEPLALESKERITSAAKHHLLHAQKPNIQSYSFQTKQYNGRENDCEDSDEMMDHQSSRPTSETLNDPESYQGCHRSLAQPVDPHRYKSTVVVSADKNIRPHSATTQSTSALTVRNLMPQISAQLPHNSRLLQSLTTKLVPRLLPYFCTGSGDQGKEEGVSLAKLQEQLISITQQVEPLTASVSVMMGKMEVLSQTLDIVIASQMKSLSDKVDKALIVTDEIPQKHADLTSKLNRKIELVRESLQLCISSHMKSALDALDLRDRTYATKTAMAQLSRSIAGTDTRISLHEDIILQLCRRLPDETNLRALGTFTDVMRELGVEHSYMYDPPITVPTNSSVNSELSAGSTALRDQLSDGSNRRSRAVKRSTVVSAPPARTKQSVQGAQNTQVLPGQSHLASSCVPNQNEEPIRTSPSLKVSYYDTTTPASIPGYKENTHD</sequence>
<proteinExistence type="predicted"/>
<evidence type="ECO:0000256" key="1">
    <source>
        <dbReference type="SAM" id="Coils"/>
    </source>
</evidence>
<comment type="caution">
    <text evidence="3">The sequence shown here is derived from an EMBL/GenBank/DDBJ whole genome shotgun (WGS) entry which is preliminary data.</text>
</comment>
<feature type="region of interest" description="Disordered" evidence="2">
    <location>
        <begin position="715"/>
        <end position="816"/>
    </location>
</feature>
<feature type="region of interest" description="Disordered" evidence="2">
    <location>
        <begin position="417"/>
        <end position="451"/>
    </location>
</feature>
<evidence type="ECO:0000256" key="2">
    <source>
        <dbReference type="SAM" id="MobiDB-lite"/>
    </source>
</evidence>
<evidence type="ECO:0000313" key="3">
    <source>
        <dbReference type="EMBL" id="EFO63607.1"/>
    </source>
</evidence>
<reference evidence="3 4" key="1">
    <citation type="journal article" date="2010" name="BMC Genomics">
        <title>Genome analysis and comparative genomics of a Giardia intestinalis assemblage E isolate.</title>
        <authorList>
            <person name="Jerlstrom-Hultqvist J."/>
            <person name="Franzen O."/>
            <person name="Ankarklev J."/>
            <person name="Xu F."/>
            <person name="Nohynkova E."/>
            <person name="Andersson J.O."/>
            <person name="Svard S.G."/>
            <person name="Andersson B."/>
        </authorList>
    </citation>
    <scope>NUCLEOTIDE SEQUENCE [LARGE SCALE GENOMIC DNA]</scope>
    <source>
        <strain evidence="3 4">P15</strain>
    </source>
</reference>
<name>E1F1R0_GIAIA</name>
<feature type="compositionally biased region" description="Polar residues" evidence="2">
    <location>
        <begin position="715"/>
        <end position="725"/>
    </location>
</feature>
<dbReference type="OrthoDB" id="10259179at2759"/>
<dbReference type="VEuPathDB" id="GiardiaDB:GLP15_4698"/>
<evidence type="ECO:0000313" key="4">
    <source>
        <dbReference type="Proteomes" id="UP000008974"/>
    </source>
</evidence>
<accession>E1F1R0</accession>
<dbReference type="Proteomes" id="UP000008974">
    <property type="component" value="Unassembled WGS sequence"/>
</dbReference>
<dbReference type="GO" id="GO:0000796">
    <property type="term" value="C:condensin complex"/>
    <property type="evidence" value="ECO:0007669"/>
    <property type="project" value="TreeGrafter"/>
</dbReference>
<dbReference type="GO" id="GO:0000785">
    <property type="term" value="C:chromatin"/>
    <property type="evidence" value="ECO:0007669"/>
    <property type="project" value="TreeGrafter"/>
</dbReference>
<gene>
    <name evidence="3" type="ORF">GLP15_4698</name>
</gene>
<dbReference type="GO" id="GO:0007076">
    <property type="term" value="P:mitotic chromosome condensation"/>
    <property type="evidence" value="ECO:0007669"/>
    <property type="project" value="TreeGrafter"/>
</dbReference>
<dbReference type="PANTHER" id="PTHR43941">
    <property type="entry name" value="STRUCTURAL MAINTENANCE OF CHROMOSOMES PROTEIN 2"/>
    <property type="match status" value="1"/>
</dbReference>
<organism evidence="3 4">
    <name type="scientific">Giardia intestinalis (strain P15)</name>
    <name type="common">Giardia lamblia</name>
    <dbReference type="NCBI Taxonomy" id="658858"/>
    <lineage>
        <taxon>Eukaryota</taxon>
        <taxon>Metamonada</taxon>
        <taxon>Diplomonadida</taxon>
        <taxon>Hexamitidae</taxon>
        <taxon>Giardiinae</taxon>
        <taxon>Giardia</taxon>
    </lineage>
</organism>
<dbReference type="PANTHER" id="PTHR43941:SF1">
    <property type="entry name" value="STRUCTURAL MAINTENANCE OF CHROMOSOMES PROTEIN 2"/>
    <property type="match status" value="1"/>
</dbReference>
<dbReference type="OMA" id="LCISSHM"/>
<feature type="coiled-coil region" evidence="1">
    <location>
        <begin position="211"/>
        <end position="238"/>
    </location>
</feature>
<dbReference type="GO" id="GO:0000793">
    <property type="term" value="C:condensed chromosome"/>
    <property type="evidence" value="ECO:0007669"/>
    <property type="project" value="TreeGrafter"/>
</dbReference>
<protein>
    <submittedName>
        <fullName evidence="3">Uncharacterized protein</fullName>
    </submittedName>
</protein>